<dbReference type="Proteomes" id="UP001058974">
    <property type="component" value="Chromosome 7"/>
</dbReference>
<dbReference type="AlphaFoldDB" id="A0A9D4ZWE9"/>
<name>A0A9D4ZWE9_PEA</name>
<sequence>MKGSDRIICNYDDPAKFGIDDQQVEEQIPNVDVYMIDTHLDNDSDWKGGVIEHEDPQGWAQWQQNSSTRHDNTYVNYSSESLLRQKSRALWLREGDRKSGFFHRVMNDRLSRNFISFVNTSGGRKEKAVGIKREVRDFFMDNFQEKNVSKPVLKRVDFSKLTVEDSNSLEVVFIENEIKAAIWSCSGNKIHGPDGFTFLQECWDTIKEDVVRFVSEFYSNPTLSKEAITSFISLVPKITNPQFLVNYKLICLWEVDKMDEGSYFQGLYIYFDQWKCNSGFCDGQRITARRSFVSFSFHLSYVRLNRINEERSRFKIVQRFQGNDNDLSFWHCKWLNKLPLKEAYPNLFAYSHSPKMNVAEASFWSGSVWSWEVPQPVCAIDAEMLKHHEELVNQPSDLDEVSLAALNVR</sequence>
<keyword evidence="2" id="KW-1185">Reference proteome</keyword>
<dbReference type="Gramene" id="Psat07G0329300-T1">
    <property type="protein sequence ID" value="KAI5387081.1"/>
    <property type="gene ID" value="KIW84_073293"/>
</dbReference>
<evidence type="ECO:0000313" key="1">
    <source>
        <dbReference type="EMBL" id="KAI5387081.1"/>
    </source>
</evidence>
<dbReference type="EMBL" id="JAMSHJ010000007">
    <property type="protein sequence ID" value="KAI5387081.1"/>
    <property type="molecule type" value="Genomic_DNA"/>
</dbReference>
<accession>A0A9D4ZWE9</accession>
<gene>
    <name evidence="1" type="ORF">KIW84_073293</name>
</gene>
<protein>
    <submittedName>
        <fullName evidence="1">Uncharacterized protein</fullName>
    </submittedName>
</protein>
<evidence type="ECO:0000313" key="2">
    <source>
        <dbReference type="Proteomes" id="UP001058974"/>
    </source>
</evidence>
<proteinExistence type="predicted"/>
<reference evidence="1 2" key="1">
    <citation type="journal article" date="2022" name="Nat. Genet.">
        <title>Improved pea reference genome and pan-genome highlight genomic features and evolutionary characteristics.</title>
        <authorList>
            <person name="Yang T."/>
            <person name="Liu R."/>
            <person name="Luo Y."/>
            <person name="Hu S."/>
            <person name="Wang D."/>
            <person name="Wang C."/>
            <person name="Pandey M.K."/>
            <person name="Ge S."/>
            <person name="Xu Q."/>
            <person name="Li N."/>
            <person name="Li G."/>
            <person name="Huang Y."/>
            <person name="Saxena R.K."/>
            <person name="Ji Y."/>
            <person name="Li M."/>
            <person name="Yan X."/>
            <person name="He Y."/>
            <person name="Liu Y."/>
            <person name="Wang X."/>
            <person name="Xiang C."/>
            <person name="Varshney R.K."/>
            <person name="Ding H."/>
            <person name="Gao S."/>
            <person name="Zong X."/>
        </authorList>
    </citation>
    <scope>NUCLEOTIDE SEQUENCE [LARGE SCALE GENOMIC DNA]</scope>
    <source>
        <strain evidence="1 2">cv. Zhongwan 6</strain>
    </source>
</reference>
<organism evidence="1 2">
    <name type="scientific">Pisum sativum</name>
    <name type="common">Garden pea</name>
    <name type="synonym">Lathyrus oleraceus</name>
    <dbReference type="NCBI Taxonomy" id="3888"/>
    <lineage>
        <taxon>Eukaryota</taxon>
        <taxon>Viridiplantae</taxon>
        <taxon>Streptophyta</taxon>
        <taxon>Embryophyta</taxon>
        <taxon>Tracheophyta</taxon>
        <taxon>Spermatophyta</taxon>
        <taxon>Magnoliopsida</taxon>
        <taxon>eudicotyledons</taxon>
        <taxon>Gunneridae</taxon>
        <taxon>Pentapetalae</taxon>
        <taxon>rosids</taxon>
        <taxon>fabids</taxon>
        <taxon>Fabales</taxon>
        <taxon>Fabaceae</taxon>
        <taxon>Papilionoideae</taxon>
        <taxon>50 kb inversion clade</taxon>
        <taxon>NPAAA clade</taxon>
        <taxon>Hologalegina</taxon>
        <taxon>IRL clade</taxon>
        <taxon>Fabeae</taxon>
        <taxon>Lathyrus</taxon>
    </lineage>
</organism>
<comment type="caution">
    <text evidence="1">The sequence shown here is derived from an EMBL/GenBank/DDBJ whole genome shotgun (WGS) entry which is preliminary data.</text>
</comment>